<dbReference type="CDD" id="cd18138">
    <property type="entry name" value="HLD_clamp_pol_III_delta"/>
    <property type="match status" value="1"/>
</dbReference>
<dbReference type="Pfam" id="PF06144">
    <property type="entry name" value="DNA_pol3_delta"/>
    <property type="match status" value="1"/>
</dbReference>
<dbReference type="RefSeq" id="WP_054342892.1">
    <property type="nucleotide sequence ID" value="NZ_FTOE01000001.1"/>
</dbReference>
<evidence type="ECO:0000259" key="10">
    <source>
        <dbReference type="Pfam" id="PF06144"/>
    </source>
</evidence>
<organism evidence="12 13">
    <name type="scientific">Neptunomonas antarctica</name>
    <dbReference type="NCBI Taxonomy" id="619304"/>
    <lineage>
        <taxon>Bacteria</taxon>
        <taxon>Pseudomonadati</taxon>
        <taxon>Pseudomonadota</taxon>
        <taxon>Gammaproteobacteria</taxon>
        <taxon>Oceanospirillales</taxon>
        <taxon>Oceanospirillaceae</taxon>
        <taxon>Neptunomonas</taxon>
    </lineage>
</organism>
<protein>
    <recommendedName>
        <fullName evidence="2 9">DNA polymerase III subunit delta</fullName>
        <ecNumber evidence="1 9">2.7.7.7</ecNumber>
    </recommendedName>
</protein>
<name>A0A1N7J7S4_9GAMM</name>
<dbReference type="InterPro" id="IPR008921">
    <property type="entry name" value="DNA_pol3_clamp-load_cplx_C"/>
</dbReference>
<keyword evidence="4" id="KW-0548">Nucleotidyltransferase</keyword>
<dbReference type="InterPro" id="IPR005790">
    <property type="entry name" value="DNA_polIII_delta"/>
</dbReference>
<dbReference type="SUPFAM" id="SSF48019">
    <property type="entry name" value="post-AAA+ oligomerization domain-like"/>
    <property type="match status" value="1"/>
</dbReference>
<keyword evidence="6" id="KW-0239">DNA-directed DNA polymerase</keyword>
<feature type="domain" description="DNA polymerase III subunit delta C-terminal" evidence="11">
    <location>
        <begin position="216"/>
        <end position="336"/>
    </location>
</feature>
<reference evidence="13" key="1">
    <citation type="submission" date="2017-01" db="EMBL/GenBank/DDBJ databases">
        <authorList>
            <person name="Varghese N."/>
            <person name="Submissions S."/>
        </authorList>
    </citation>
    <scope>NUCLEOTIDE SEQUENCE [LARGE SCALE GENOMIC DNA]</scope>
    <source>
        <strain evidence="13">DSM 22306</strain>
    </source>
</reference>
<dbReference type="GO" id="GO:0006261">
    <property type="term" value="P:DNA-templated DNA replication"/>
    <property type="evidence" value="ECO:0007669"/>
    <property type="project" value="TreeGrafter"/>
</dbReference>
<dbReference type="STRING" id="619304.SAMN05421760_101731"/>
<evidence type="ECO:0000256" key="3">
    <source>
        <dbReference type="ARBA" id="ARBA00022679"/>
    </source>
</evidence>
<proteinExistence type="inferred from homology"/>
<comment type="similarity">
    <text evidence="7">Belongs to the DNA polymerase HolA subunit family.</text>
</comment>
<evidence type="ECO:0000256" key="5">
    <source>
        <dbReference type="ARBA" id="ARBA00022705"/>
    </source>
</evidence>
<dbReference type="Pfam" id="PF14840">
    <property type="entry name" value="DNA_pol3_delt_C"/>
    <property type="match status" value="1"/>
</dbReference>
<evidence type="ECO:0000256" key="4">
    <source>
        <dbReference type="ARBA" id="ARBA00022695"/>
    </source>
</evidence>
<evidence type="ECO:0000256" key="7">
    <source>
        <dbReference type="ARBA" id="ARBA00034754"/>
    </source>
</evidence>
<evidence type="ECO:0000313" key="12">
    <source>
        <dbReference type="EMBL" id="SIS45359.1"/>
    </source>
</evidence>
<dbReference type="GO" id="GO:0003677">
    <property type="term" value="F:DNA binding"/>
    <property type="evidence" value="ECO:0007669"/>
    <property type="project" value="InterPro"/>
</dbReference>
<sequence>MKLTPEQLTGHLQQPHAPVYLVSGDEPLLSAECCDQLRSAFRQKGFSEREVLHVEGQFKWEYLLECANALSLFAEQKLIEIRLGSHKINKAASDIIQEYIAHAPPENILLIIADKLDAAAKKSAWHKSIEQKGVFIEIWPVDINQLAGWIRHRAASKNMQLDDAATQLLCDRVEGNLLAAKQELDKLHLLYPSGVLTAEQIIEAVSDNSRYDVYALMDAIALGQSERCIKILNVLRQEGTEPPIVLWALTREIRTLYAIRQGLDRGLLYETICQKERIWGKRKQTLRRCADRLSINTLEELLNISQQLDKVIKGMGTGSPWLMLSDIAITLSGKRLQLTAFS</sequence>
<evidence type="ECO:0000256" key="1">
    <source>
        <dbReference type="ARBA" id="ARBA00012417"/>
    </source>
</evidence>
<dbReference type="OrthoDB" id="9770982at2"/>
<dbReference type="EC" id="2.7.7.7" evidence="1 9"/>
<dbReference type="Gene3D" id="1.10.8.60">
    <property type="match status" value="1"/>
</dbReference>
<comment type="catalytic activity">
    <reaction evidence="8">
        <text>DNA(n) + a 2'-deoxyribonucleoside 5'-triphosphate = DNA(n+1) + diphosphate</text>
        <dbReference type="Rhea" id="RHEA:22508"/>
        <dbReference type="Rhea" id="RHEA-COMP:17339"/>
        <dbReference type="Rhea" id="RHEA-COMP:17340"/>
        <dbReference type="ChEBI" id="CHEBI:33019"/>
        <dbReference type="ChEBI" id="CHEBI:61560"/>
        <dbReference type="ChEBI" id="CHEBI:173112"/>
        <dbReference type="EC" id="2.7.7.7"/>
    </reaction>
</comment>
<dbReference type="InterPro" id="IPR027417">
    <property type="entry name" value="P-loop_NTPase"/>
</dbReference>
<dbReference type="PANTHER" id="PTHR34388:SF1">
    <property type="entry name" value="DNA POLYMERASE III SUBUNIT DELTA"/>
    <property type="match status" value="1"/>
</dbReference>
<dbReference type="InterPro" id="IPR010372">
    <property type="entry name" value="DNA_pol3_delta_N"/>
</dbReference>
<evidence type="ECO:0000256" key="9">
    <source>
        <dbReference type="NCBIfam" id="TIGR01128"/>
    </source>
</evidence>
<dbReference type="AlphaFoldDB" id="A0A1N7J7S4"/>
<accession>A0A1N7J7S4</accession>
<gene>
    <name evidence="12" type="ORF">SAMN05421760_101731</name>
</gene>
<evidence type="ECO:0000256" key="6">
    <source>
        <dbReference type="ARBA" id="ARBA00022932"/>
    </source>
</evidence>
<dbReference type="GO" id="GO:0009360">
    <property type="term" value="C:DNA polymerase III complex"/>
    <property type="evidence" value="ECO:0007669"/>
    <property type="project" value="UniProtKB-UniRule"/>
</dbReference>
<dbReference type="SUPFAM" id="SSF52540">
    <property type="entry name" value="P-loop containing nucleoside triphosphate hydrolases"/>
    <property type="match status" value="1"/>
</dbReference>
<dbReference type="Gene3D" id="3.40.50.300">
    <property type="entry name" value="P-loop containing nucleotide triphosphate hydrolases"/>
    <property type="match status" value="1"/>
</dbReference>
<evidence type="ECO:0000256" key="8">
    <source>
        <dbReference type="ARBA" id="ARBA00049244"/>
    </source>
</evidence>
<dbReference type="Proteomes" id="UP000185999">
    <property type="component" value="Unassembled WGS sequence"/>
</dbReference>
<evidence type="ECO:0000313" key="13">
    <source>
        <dbReference type="Proteomes" id="UP000185999"/>
    </source>
</evidence>
<dbReference type="InterPro" id="IPR032780">
    <property type="entry name" value="DNA_pol3_delt_C"/>
</dbReference>
<evidence type="ECO:0000259" key="11">
    <source>
        <dbReference type="Pfam" id="PF14840"/>
    </source>
</evidence>
<keyword evidence="13" id="KW-1185">Reference proteome</keyword>
<keyword evidence="5" id="KW-0235">DNA replication</keyword>
<dbReference type="GO" id="GO:0003887">
    <property type="term" value="F:DNA-directed DNA polymerase activity"/>
    <property type="evidence" value="ECO:0007669"/>
    <property type="project" value="UniProtKB-UniRule"/>
</dbReference>
<feature type="domain" description="DNA polymerase III delta N-terminal" evidence="10">
    <location>
        <begin position="20"/>
        <end position="137"/>
    </location>
</feature>
<dbReference type="EMBL" id="FTOE01000001">
    <property type="protein sequence ID" value="SIS45359.1"/>
    <property type="molecule type" value="Genomic_DNA"/>
</dbReference>
<evidence type="ECO:0000256" key="2">
    <source>
        <dbReference type="ARBA" id="ARBA00017703"/>
    </source>
</evidence>
<dbReference type="PANTHER" id="PTHR34388">
    <property type="entry name" value="DNA POLYMERASE III SUBUNIT DELTA"/>
    <property type="match status" value="1"/>
</dbReference>
<dbReference type="NCBIfam" id="TIGR01128">
    <property type="entry name" value="holA"/>
    <property type="match status" value="1"/>
</dbReference>
<dbReference type="Gene3D" id="1.20.272.10">
    <property type="match status" value="1"/>
</dbReference>
<keyword evidence="3" id="KW-0808">Transferase</keyword>